<organism evidence="3 4">
    <name type="scientific">Devosia insulae DS-56</name>
    <dbReference type="NCBI Taxonomy" id="1116389"/>
    <lineage>
        <taxon>Bacteria</taxon>
        <taxon>Pseudomonadati</taxon>
        <taxon>Pseudomonadota</taxon>
        <taxon>Alphaproteobacteria</taxon>
        <taxon>Hyphomicrobiales</taxon>
        <taxon>Devosiaceae</taxon>
        <taxon>Devosia</taxon>
    </lineage>
</organism>
<feature type="region of interest" description="Disordered" evidence="1">
    <location>
        <begin position="248"/>
        <end position="274"/>
    </location>
</feature>
<evidence type="ECO:0000256" key="2">
    <source>
        <dbReference type="SAM" id="Phobius"/>
    </source>
</evidence>
<feature type="transmembrane region" description="Helical" evidence="2">
    <location>
        <begin position="80"/>
        <end position="97"/>
    </location>
</feature>
<sequence>MRILIRTSKWAIWARRFGSLALPLTIIPILLHREQLITSSDFAVIEAVAAGVAALAVFLALGAFGRLWMTGDQGWSKAGWGLFFGIVCLLPFAYLGYEAMRYPMVNEVTTDIADPLPLVTPVRVAPTSAPLRAEIAATFPNVQARSYPVDATEMFTIVDDLVEARGWDVRIRRAPPTALDIGEINAIAVTLFGWRDEVAIRVTGTAQGSVIDMRSVPLGGFHDFGENGKRIEEFLLALDQKITLTLRDAPQAATAPETETPPPPAEGEPEDDAE</sequence>
<keyword evidence="2" id="KW-1133">Transmembrane helix</keyword>
<name>A0A1E5XQS8_9HYPH</name>
<gene>
    <name evidence="3" type="ORF">VW23_018520</name>
</gene>
<evidence type="ECO:0000256" key="1">
    <source>
        <dbReference type="SAM" id="MobiDB-lite"/>
    </source>
</evidence>
<dbReference type="Pfam" id="PF07386">
    <property type="entry name" value="DUF1499"/>
    <property type="match status" value="1"/>
</dbReference>
<dbReference type="InterPro" id="IPR010865">
    <property type="entry name" value="DUF1499"/>
</dbReference>
<dbReference type="RefSeq" id="WP_069909823.1">
    <property type="nucleotide sequence ID" value="NZ_LAJE02000175.1"/>
</dbReference>
<evidence type="ECO:0000313" key="4">
    <source>
        <dbReference type="Proteomes" id="UP000095463"/>
    </source>
</evidence>
<feature type="compositionally biased region" description="Low complexity" evidence="1">
    <location>
        <begin position="248"/>
        <end position="258"/>
    </location>
</feature>
<keyword evidence="4" id="KW-1185">Reference proteome</keyword>
<evidence type="ECO:0000313" key="3">
    <source>
        <dbReference type="EMBL" id="OEO30961.1"/>
    </source>
</evidence>
<feature type="transmembrane region" description="Helical" evidence="2">
    <location>
        <begin position="43"/>
        <end position="68"/>
    </location>
</feature>
<dbReference type="EMBL" id="LAJE02000175">
    <property type="protein sequence ID" value="OEO30961.1"/>
    <property type="molecule type" value="Genomic_DNA"/>
</dbReference>
<keyword evidence="2" id="KW-0812">Transmembrane</keyword>
<dbReference type="AlphaFoldDB" id="A0A1E5XQS8"/>
<proteinExistence type="predicted"/>
<reference evidence="3 4" key="1">
    <citation type="journal article" date="2015" name="Genome Announc.">
        <title>Genome Assemblies of Three Soil-Associated Devosia species: D. insulae, D. limi, and D. soli.</title>
        <authorList>
            <person name="Hassan Y.I."/>
            <person name="Lepp D."/>
            <person name="Zhou T."/>
        </authorList>
    </citation>
    <scope>NUCLEOTIDE SEQUENCE [LARGE SCALE GENOMIC DNA]</scope>
    <source>
        <strain evidence="3 4">DS-56</strain>
    </source>
</reference>
<evidence type="ECO:0008006" key="5">
    <source>
        <dbReference type="Google" id="ProtNLM"/>
    </source>
</evidence>
<comment type="caution">
    <text evidence="3">The sequence shown here is derived from an EMBL/GenBank/DDBJ whole genome shotgun (WGS) entry which is preliminary data.</text>
</comment>
<keyword evidence="2" id="KW-0472">Membrane</keyword>
<accession>A0A1E5XQS8</accession>
<feature type="transmembrane region" description="Helical" evidence="2">
    <location>
        <begin position="12"/>
        <end position="31"/>
    </location>
</feature>
<dbReference type="Proteomes" id="UP000095463">
    <property type="component" value="Unassembled WGS sequence"/>
</dbReference>
<dbReference type="OrthoDB" id="1523552at2"/>
<protein>
    <recommendedName>
        <fullName evidence="5">DUF1499 domain-containing protein</fullName>
    </recommendedName>
</protein>